<dbReference type="OrthoDB" id="4321985at2"/>
<dbReference type="Proteomes" id="UP000294513">
    <property type="component" value="Unassembled WGS sequence"/>
</dbReference>
<evidence type="ECO:0000259" key="1">
    <source>
        <dbReference type="Pfam" id="PF17648"/>
    </source>
</evidence>
<sequence length="131" mass="14380">MRRGRRPRSVSYAELALGRFRDWPLTACRADCPPGRALSLDGRQIVHLHQGNLAEVLLTEQVARRLTEALTASGRVAIPPDTGWVQVHLDTESDLFLLQSLVSLAIKANAPVQGPSRRATTACPHVRPTRA</sequence>
<dbReference type="Pfam" id="PF17648">
    <property type="entry name" value="Luciferase"/>
    <property type="match status" value="1"/>
</dbReference>
<gene>
    <name evidence="2" type="ORF">E1298_46000</name>
</gene>
<name>A0A4R4ZQD4_9ACTN</name>
<organism evidence="2 3">
    <name type="scientific">Actinomadura rubrisoli</name>
    <dbReference type="NCBI Taxonomy" id="2530368"/>
    <lineage>
        <taxon>Bacteria</taxon>
        <taxon>Bacillati</taxon>
        <taxon>Actinomycetota</taxon>
        <taxon>Actinomycetes</taxon>
        <taxon>Streptosporangiales</taxon>
        <taxon>Thermomonosporaceae</taxon>
        <taxon>Actinomadura</taxon>
    </lineage>
</organism>
<reference evidence="2 3" key="1">
    <citation type="submission" date="2019-03" db="EMBL/GenBank/DDBJ databases">
        <title>Draft genome sequences of novel Actinobacteria.</title>
        <authorList>
            <person name="Sahin N."/>
            <person name="Ay H."/>
            <person name="Saygin H."/>
        </authorList>
    </citation>
    <scope>NUCLEOTIDE SEQUENCE [LARGE SCALE GENOMIC DNA]</scope>
    <source>
        <strain evidence="2 3">H3C3</strain>
    </source>
</reference>
<evidence type="ECO:0000313" key="3">
    <source>
        <dbReference type="Proteomes" id="UP000294513"/>
    </source>
</evidence>
<accession>A0A4R4ZQD4</accession>
<protein>
    <recommendedName>
        <fullName evidence="1">Luciferase domain-containing protein</fullName>
    </recommendedName>
</protein>
<proteinExistence type="predicted"/>
<dbReference type="EMBL" id="SMKU01000607">
    <property type="protein sequence ID" value="TDD60510.1"/>
    <property type="molecule type" value="Genomic_DNA"/>
</dbReference>
<dbReference type="AlphaFoldDB" id="A0A4R4ZQD4"/>
<comment type="caution">
    <text evidence="2">The sequence shown here is derived from an EMBL/GenBank/DDBJ whole genome shotgun (WGS) entry which is preliminary data.</text>
</comment>
<feature type="domain" description="Luciferase" evidence="1">
    <location>
        <begin position="42"/>
        <end position="105"/>
    </location>
</feature>
<evidence type="ECO:0000313" key="2">
    <source>
        <dbReference type="EMBL" id="TDD60510.1"/>
    </source>
</evidence>
<dbReference type="InterPro" id="IPR040841">
    <property type="entry name" value="Luciferase_dom"/>
</dbReference>
<dbReference type="RefSeq" id="WP_131903665.1">
    <property type="nucleotide sequence ID" value="NZ_SMKU01000607.1"/>
</dbReference>
<keyword evidence="3" id="KW-1185">Reference proteome</keyword>